<dbReference type="EMBL" id="CP133615">
    <property type="protein sequence ID" value="WMV25499.1"/>
    <property type="molecule type" value="Genomic_DNA"/>
</dbReference>
<evidence type="ECO:0000259" key="1">
    <source>
        <dbReference type="Pfam" id="PF24626"/>
    </source>
</evidence>
<feature type="domain" description="Tf2-1-like SH3-like" evidence="1">
    <location>
        <begin position="73"/>
        <end position="111"/>
    </location>
</feature>
<dbReference type="Pfam" id="PF24626">
    <property type="entry name" value="SH3_Tf2-1"/>
    <property type="match status" value="1"/>
</dbReference>
<name>A0AAF0QKH0_SOLVR</name>
<protein>
    <recommendedName>
        <fullName evidence="1">Tf2-1-like SH3-like domain-containing protein</fullName>
    </recommendedName>
</protein>
<organism evidence="2 3">
    <name type="scientific">Solanum verrucosum</name>
    <dbReference type="NCBI Taxonomy" id="315347"/>
    <lineage>
        <taxon>Eukaryota</taxon>
        <taxon>Viridiplantae</taxon>
        <taxon>Streptophyta</taxon>
        <taxon>Embryophyta</taxon>
        <taxon>Tracheophyta</taxon>
        <taxon>Spermatophyta</taxon>
        <taxon>Magnoliopsida</taxon>
        <taxon>eudicotyledons</taxon>
        <taxon>Gunneridae</taxon>
        <taxon>Pentapetalae</taxon>
        <taxon>asterids</taxon>
        <taxon>lamiids</taxon>
        <taxon>Solanales</taxon>
        <taxon>Solanaceae</taxon>
        <taxon>Solanoideae</taxon>
        <taxon>Solaneae</taxon>
        <taxon>Solanum</taxon>
    </lineage>
</organism>
<sequence length="295" mass="33880">MMKREAKEAVLDSDGVLQIGGWICVPKALQHGLGTQLDISTTFHPQTDEFAYNNSYHYNIQMTHFEVLYGVMRFRKKGKLSTRFIGPFEILSHVGKVAYKLALPPSLSKLVFFQEEPIAILDRQVWKLRTKEIALVKDSDARIGILRVMLHSGDDYRPRVPNRFDVERRGAYKEWLKKSFVETIKPSPNERLNFVIKMEGYLNVEEVLWRRMERVTCEIAEVERRTQEVNLAKAIVIAKSVEVDGKIEITKGKRAKVDKLIAIALSKNNDEASNIGKILKGYSLTLEEIDMIIDE</sequence>
<gene>
    <name evidence="2" type="ORF">MTR67_018884</name>
</gene>
<dbReference type="PANTHER" id="PTHR46148">
    <property type="entry name" value="CHROMO DOMAIN-CONTAINING PROTEIN"/>
    <property type="match status" value="1"/>
</dbReference>
<accession>A0AAF0QKH0</accession>
<dbReference type="AlphaFoldDB" id="A0AAF0QKH0"/>
<keyword evidence="3" id="KW-1185">Reference proteome</keyword>
<dbReference type="InterPro" id="IPR056924">
    <property type="entry name" value="SH3_Tf2-1"/>
</dbReference>
<dbReference type="PANTHER" id="PTHR46148:SF60">
    <property type="entry name" value="CHROMO DOMAIN-CONTAINING PROTEIN"/>
    <property type="match status" value="1"/>
</dbReference>
<proteinExistence type="predicted"/>
<dbReference type="Proteomes" id="UP001234989">
    <property type="component" value="Chromosome 4"/>
</dbReference>
<evidence type="ECO:0000313" key="3">
    <source>
        <dbReference type="Proteomes" id="UP001234989"/>
    </source>
</evidence>
<evidence type="ECO:0000313" key="2">
    <source>
        <dbReference type="EMBL" id="WMV25499.1"/>
    </source>
</evidence>
<reference evidence="2" key="1">
    <citation type="submission" date="2023-08" db="EMBL/GenBank/DDBJ databases">
        <title>A de novo genome assembly of Solanum verrucosum Schlechtendal, a Mexican diploid species geographically isolated from the other diploid A-genome species in potato relatives.</title>
        <authorList>
            <person name="Hosaka K."/>
        </authorList>
    </citation>
    <scope>NUCLEOTIDE SEQUENCE</scope>
    <source>
        <tissue evidence="2">Young leaves</tissue>
    </source>
</reference>